<dbReference type="InterPro" id="IPR041380">
    <property type="entry name" value="Acetyltransf_17"/>
</dbReference>
<evidence type="ECO:0000256" key="4">
    <source>
        <dbReference type="HAMAP-Rule" id="MF_01812"/>
    </source>
</evidence>
<dbReference type="Gene3D" id="3.30.1050.10">
    <property type="entry name" value="SCP2 sterol-binding domain"/>
    <property type="match status" value="1"/>
</dbReference>
<gene>
    <name evidence="6" type="ORF">Apa02nite_095730</name>
</gene>
<dbReference type="InterPro" id="IPR036527">
    <property type="entry name" value="SCP2_sterol-bd_dom_sf"/>
</dbReference>
<keyword evidence="2 4" id="KW-0808">Transferase</keyword>
<evidence type="ECO:0000259" key="5">
    <source>
        <dbReference type="PROSITE" id="PS51186"/>
    </source>
</evidence>
<feature type="active site" description="Proton acceptor; via carboxylate" evidence="4">
    <location>
        <position position="419"/>
    </location>
</feature>
<keyword evidence="3 4" id="KW-0012">Acyltransferase</keyword>
<dbReference type="InterPro" id="IPR051554">
    <property type="entry name" value="Acetyltransferase_Eis"/>
</dbReference>
<proteinExistence type="inferred from homology"/>
<feature type="binding site" evidence="4">
    <location>
        <begin position="102"/>
        <end position="107"/>
    </location>
    <ligand>
        <name>acetyl-CoA</name>
        <dbReference type="ChEBI" id="CHEBI:57288"/>
    </ligand>
</feature>
<dbReference type="EMBL" id="BOMS01000174">
    <property type="protein sequence ID" value="GIE73465.1"/>
    <property type="molecule type" value="Genomic_DNA"/>
</dbReference>
<evidence type="ECO:0000313" key="6">
    <source>
        <dbReference type="EMBL" id="GIE73465.1"/>
    </source>
</evidence>
<dbReference type="InterPro" id="IPR016181">
    <property type="entry name" value="Acyl_CoA_acyltransferase"/>
</dbReference>
<dbReference type="HAMAP" id="MF_01812">
    <property type="entry name" value="Eis"/>
    <property type="match status" value="1"/>
</dbReference>
<dbReference type="InterPro" id="IPR022902">
    <property type="entry name" value="NAcTrfase_Eis"/>
</dbReference>
<dbReference type="NCBIfam" id="NF002367">
    <property type="entry name" value="PRK01346.1-4"/>
    <property type="match status" value="1"/>
</dbReference>
<dbReference type="Proteomes" id="UP000624709">
    <property type="component" value="Unassembled WGS sequence"/>
</dbReference>
<dbReference type="Pfam" id="PF13530">
    <property type="entry name" value="SCP2_2"/>
    <property type="match status" value="1"/>
</dbReference>
<comment type="similarity">
    <text evidence="1 4">Belongs to the acetyltransferase Eis family.</text>
</comment>
<dbReference type="PANTHER" id="PTHR37817">
    <property type="entry name" value="N-ACETYLTRANSFERASE EIS"/>
    <property type="match status" value="1"/>
</dbReference>
<feature type="binding site" evidence="4">
    <location>
        <begin position="131"/>
        <end position="132"/>
    </location>
    <ligand>
        <name>acetyl-CoA</name>
        <dbReference type="ChEBI" id="CHEBI:57288"/>
    </ligand>
</feature>
<evidence type="ECO:0000313" key="7">
    <source>
        <dbReference type="Proteomes" id="UP000624709"/>
    </source>
</evidence>
<dbReference type="CDD" id="cd04301">
    <property type="entry name" value="NAT_SF"/>
    <property type="match status" value="1"/>
</dbReference>
<dbReference type="PANTHER" id="PTHR37817:SF1">
    <property type="entry name" value="N-ACETYLTRANSFERASE EIS"/>
    <property type="match status" value="1"/>
</dbReference>
<accession>A0ABQ4BTF2</accession>
<dbReference type="Gene3D" id="3.40.630.30">
    <property type="match status" value="2"/>
</dbReference>
<comment type="caution">
    <text evidence="6">The sequence shown here is derived from an EMBL/GenBank/DDBJ whole genome shotgun (WGS) entry which is preliminary data.</text>
</comment>
<keyword evidence="7" id="KW-1185">Reference proteome</keyword>
<evidence type="ECO:0000256" key="3">
    <source>
        <dbReference type="ARBA" id="ARBA00023315"/>
    </source>
</evidence>
<reference evidence="6 7" key="1">
    <citation type="submission" date="2021-01" db="EMBL/GenBank/DDBJ databases">
        <title>Whole genome shotgun sequence of Actinoplanes palleronii NBRC 14916.</title>
        <authorList>
            <person name="Komaki H."/>
            <person name="Tamura T."/>
        </authorList>
    </citation>
    <scope>NUCLEOTIDE SEQUENCE [LARGE SCALE GENOMIC DNA]</scope>
    <source>
        <strain evidence="6 7">NBRC 14916</strain>
    </source>
</reference>
<evidence type="ECO:0000256" key="1">
    <source>
        <dbReference type="ARBA" id="ARBA00009213"/>
    </source>
</evidence>
<evidence type="ECO:0000256" key="2">
    <source>
        <dbReference type="ARBA" id="ARBA00022679"/>
    </source>
</evidence>
<feature type="binding site" evidence="4">
    <location>
        <begin position="94"/>
        <end position="96"/>
    </location>
    <ligand>
        <name>acetyl-CoA</name>
        <dbReference type="ChEBI" id="CHEBI:57288"/>
    </ligand>
</feature>
<dbReference type="Pfam" id="PF13527">
    <property type="entry name" value="Acetyltransf_9"/>
    <property type="match status" value="1"/>
</dbReference>
<sequence length="419" mass="45581">MARDTAVRYTSSMDSAIRLRQGTAEDFPAVWDLLGLVFHDEFEGEARDAEEAVFEPERSLVADDAGLMAGHALAFGRRLGVPGGELPAAHISSVGVRPTHRRRGLLTALMHRQLIDIAEAGREPLAVLWASETSIYPRFGYGPAAFRHKFSIMNQEVRLPAPPPGPPARLRMGSPADLLGELRQVYDRVRPGRVGWSDRDDNWWRYVLADPKDQRDGATRQHAVLLDGPTGPAGYALWRVKGGWTDHGPDGEVQVGEVVAGDPVTYQALWRFLLGIDLTRTVSYKLGAVDEPLQFLVDEPRRLGARKMDALFVRLVDLPAALAARRYLTAVDVVLEVDDPILPANAGRWRLTGGPDGATCVRTGDPADLACPVTDLGAAYLGGTSLATLAAAGRVHQLSDNDPSAAFGWHRPPSVTEVF</sequence>
<feature type="domain" description="N-acetyltransferase" evidence="5">
    <location>
        <begin position="17"/>
        <end position="164"/>
    </location>
</feature>
<organism evidence="6 7">
    <name type="scientific">Actinoplanes palleronii</name>
    <dbReference type="NCBI Taxonomy" id="113570"/>
    <lineage>
        <taxon>Bacteria</taxon>
        <taxon>Bacillati</taxon>
        <taxon>Actinomycetota</taxon>
        <taxon>Actinomycetes</taxon>
        <taxon>Micromonosporales</taxon>
        <taxon>Micromonosporaceae</taxon>
        <taxon>Actinoplanes</taxon>
    </lineage>
</organism>
<feature type="active site" description="Proton donor" evidence="4">
    <location>
        <position position="136"/>
    </location>
</feature>
<dbReference type="PROSITE" id="PS51186">
    <property type="entry name" value="GNAT"/>
    <property type="match status" value="1"/>
</dbReference>
<comment type="subunit">
    <text evidence="4">Homohexamer; trimer of dimers.</text>
</comment>
<dbReference type="Pfam" id="PF17668">
    <property type="entry name" value="Acetyltransf_17"/>
    <property type="match status" value="1"/>
</dbReference>
<dbReference type="InterPro" id="IPR000182">
    <property type="entry name" value="GNAT_dom"/>
</dbReference>
<dbReference type="SUPFAM" id="SSF55718">
    <property type="entry name" value="SCP-like"/>
    <property type="match status" value="1"/>
</dbReference>
<name>A0ABQ4BTF2_9ACTN</name>
<protein>
    <submittedName>
        <fullName evidence="6">UPF0256 protein</fullName>
    </submittedName>
</protein>
<dbReference type="InterPro" id="IPR025559">
    <property type="entry name" value="Eis_dom"/>
</dbReference>
<dbReference type="SUPFAM" id="SSF55729">
    <property type="entry name" value="Acyl-CoA N-acyltransferases (Nat)"/>
    <property type="match status" value="1"/>
</dbReference>